<dbReference type="Gene3D" id="2.30.30.440">
    <property type="entry name" value="Domain of unknown function DUF1918"/>
    <property type="match status" value="1"/>
</dbReference>
<feature type="region of interest" description="Disordered" evidence="1">
    <location>
        <begin position="1"/>
        <end position="40"/>
    </location>
</feature>
<proteinExistence type="predicted"/>
<dbReference type="SUPFAM" id="SSF50118">
    <property type="entry name" value="Cell growth inhibitor/plasmid maintenance toxic component"/>
    <property type="match status" value="1"/>
</dbReference>
<feature type="domain" description="DUF1918" evidence="2">
    <location>
        <begin position="1"/>
        <end position="57"/>
    </location>
</feature>
<protein>
    <recommendedName>
        <fullName evidence="2">DUF1918 domain-containing protein</fullName>
    </recommendedName>
</protein>
<feature type="compositionally biased region" description="Basic and acidic residues" evidence="1">
    <location>
        <begin position="9"/>
        <end position="30"/>
    </location>
</feature>
<dbReference type="AlphaFoldDB" id="A0A7Y9ZHU3"/>
<evidence type="ECO:0000256" key="1">
    <source>
        <dbReference type="SAM" id="MobiDB-lite"/>
    </source>
</evidence>
<dbReference type="InterPro" id="IPR015035">
    <property type="entry name" value="DUF1918"/>
</dbReference>
<accession>A0A7Y9ZHU3</accession>
<reference evidence="3 4" key="1">
    <citation type="submission" date="2020-07" db="EMBL/GenBank/DDBJ databases">
        <title>Sequencing the genomes of 1000 actinobacteria strains.</title>
        <authorList>
            <person name="Klenk H.-P."/>
        </authorList>
    </citation>
    <scope>NUCLEOTIDE SEQUENCE [LARGE SCALE GENOMIC DNA]</scope>
    <source>
        <strain evidence="3 4">DSM 15131</strain>
    </source>
</reference>
<name>A0A7Y9ZHU3_9ACTN</name>
<dbReference type="Pfam" id="PF08940">
    <property type="entry name" value="DUF1918"/>
    <property type="match status" value="1"/>
</dbReference>
<evidence type="ECO:0000313" key="4">
    <source>
        <dbReference type="Proteomes" id="UP000562045"/>
    </source>
</evidence>
<comment type="caution">
    <text evidence="3">The sequence shown here is derived from an EMBL/GenBank/DDBJ whole genome shotgun (WGS) entry which is preliminary data.</text>
</comment>
<dbReference type="Proteomes" id="UP000562045">
    <property type="component" value="Unassembled WGS sequence"/>
</dbReference>
<sequence length="62" mass="6743">MHANVGDRLVVESHSDAQHRREAEVLEVRGSDGGPPYLVRWDDGHESLAFPGPDAHVVPAGF</sequence>
<gene>
    <name evidence="3" type="ORF">BJ993_001325</name>
</gene>
<evidence type="ECO:0000259" key="2">
    <source>
        <dbReference type="Pfam" id="PF08940"/>
    </source>
</evidence>
<evidence type="ECO:0000313" key="3">
    <source>
        <dbReference type="EMBL" id="NYI44245.1"/>
    </source>
</evidence>
<dbReference type="RefSeq" id="WP_179648156.1">
    <property type="nucleotide sequence ID" value="NZ_JACBZM010000001.1"/>
</dbReference>
<dbReference type="EMBL" id="JACBZM010000001">
    <property type="protein sequence ID" value="NYI44245.1"/>
    <property type="molecule type" value="Genomic_DNA"/>
</dbReference>
<organism evidence="3 4">
    <name type="scientific">Nocardioides aromaticivorans</name>
    <dbReference type="NCBI Taxonomy" id="200618"/>
    <lineage>
        <taxon>Bacteria</taxon>
        <taxon>Bacillati</taxon>
        <taxon>Actinomycetota</taxon>
        <taxon>Actinomycetes</taxon>
        <taxon>Propionibacteriales</taxon>
        <taxon>Nocardioidaceae</taxon>
        <taxon>Nocardioides</taxon>
    </lineage>
</organism>